<protein>
    <submittedName>
        <fullName evidence="1">DNA-dependent metalloprotease WSS1</fullName>
    </submittedName>
</protein>
<dbReference type="Proteomes" id="UP000664032">
    <property type="component" value="Unassembled WGS sequence"/>
</dbReference>
<keyword evidence="2" id="KW-1185">Reference proteome</keyword>
<evidence type="ECO:0000313" key="2">
    <source>
        <dbReference type="Proteomes" id="UP000664032"/>
    </source>
</evidence>
<keyword evidence="1" id="KW-0378">Hydrolase</keyword>
<sequence>MLEFGAHDPLYFPFNSYKAKIDLEMRNTYVLSFTHLKDQFDADKALHLLQRVASLVKPILRKRGWVIPVLSEFYPENPNLYGLNENKGQQILLRLRPPNSKVILLPEDQVVQTMLHELTHNVYSDHDDNFYRYLDDLRLEYKGLEWSGWDGEGFLSVGHLLGINDLSTHLPPQVGRLKGLEGAENRAKAARLANSAAPIGAQNRKAIVAARESAARAADKRLRDSKACASGEEAQREVEKAAKQSITSKPTETNISFSRNPGPSKVTSDLRPVPKSSKSRLLTGNLGLAEPVKVRQNSAILPPLKVSPPASSKANNPGKKAESEAKEPTEQAAGQSLRSTKECASEEEAQQEAKKAGVEDVTYKPQDEIISCHSSGKIKDSPSNSHLAGSSRNLQSELRSVPKTYRSRLLTGNFGLAKQLKIGQNPTASPLLIKTPPAGSKTNESGQKAVSEAKESAEQTMEQSLQRIEACTSVHEEKMAALEDDSSKVKDFALRSLVGSSRNSQAMLRPVSKALKSRLLSANLGPPEQVKVRHKSTITKASNERTLARDTTDAYIGINHITRFFVTRRLMRFVTMKL</sequence>
<name>A0ACB8HEY3_PSICU</name>
<accession>A0ACB8HEY3</accession>
<evidence type="ECO:0000313" key="1">
    <source>
        <dbReference type="EMBL" id="KAH9486391.1"/>
    </source>
</evidence>
<reference evidence="1" key="1">
    <citation type="submission" date="2021-10" db="EMBL/GenBank/DDBJ databases">
        <title>Psilocybe cubensis genome.</title>
        <authorList>
            <person name="Mckernan K.J."/>
            <person name="Crawford S."/>
            <person name="Trippe A."/>
            <person name="Kane L.T."/>
            <person name="Mclaughlin S."/>
        </authorList>
    </citation>
    <scope>NUCLEOTIDE SEQUENCE</scope>
    <source>
        <strain evidence="1">MGC-MH-2018</strain>
    </source>
</reference>
<comment type="caution">
    <text evidence="1">The sequence shown here is derived from an EMBL/GenBank/DDBJ whole genome shotgun (WGS) entry which is preliminary data.</text>
</comment>
<dbReference type="EMBL" id="JAFIQS020000001">
    <property type="protein sequence ID" value="KAH9486391.1"/>
    <property type="molecule type" value="Genomic_DNA"/>
</dbReference>
<keyword evidence="1" id="KW-0645">Protease</keyword>
<proteinExistence type="predicted"/>
<organism evidence="1 2">
    <name type="scientific">Psilocybe cubensis</name>
    <name type="common">Psychedelic mushroom</name>
    <name type="synonym">Stropharia cubensis</name>
    <dbReference type="NCBI Taxonomy" id="181762"/>
    <lineage>
        <taxon>Eukaryota</taxon>
        <taxon>Fungi</taxon>
        <taxon>Dikarya</taxon>
        <taxon>Basidiomycota</taxon>
        <taxon>Agaricomycotina</taxon>
        <taxon>Agaricomycetes</taxon>
        <taxon>Agaricomycetidae</taxon>
        <taxon>Agaricales</taxon>
        <taxon>Agaricineae</taxon>
        <taxon>Strophariaceae</taxon>
        <taxon>Psilocybe</taxon>
    </lineage>
</organism>
<gene>
    <name evidence="1" type="ORF">JR316_0000455</name>
</gene>
<keyword evidence="1" id="KW-0482">Metalloprotease</keyword>